<dbReference type="SUPFAM" id="SSF48065">
    <property type="entry name" value="DBL homology domain (DH-domain)"/>
    <property type="match status" value="1"/>
</dbReference>
<dbReference type="PANTHER" id="PTHR22834:SF20">
    <property type="entry name" value="SH3 DOMAIN-CONTAINING PROTEIN"/>
    <property type="match status" value="1"/>
</dbReference>
<feature type="compositionally biased region" description="Polar residues" evidence="1">
    <location>
        <begin position="896"/>
        <end position="912"/>
    </location>
</feature>
<feature type="compositionally biased region" description="Low complexity" evidence="1">
    <location>
        <begin position="113"/>
        <end position="133"/>
    </location>
</feature>
<feature type="compositionally biased region" description="Basic and acidic residues" evidence="1">
    <location>
        <begin position="627"/>
        <end position="638"/>
    </location>
</feature>
<keyword evidence="4" id="KW-1185">Reference proteome</keyword>
<sequence>MRDRHNSFPSLNGLIEVDGSRSSLTIDIQSKALPERPESPLSIDLDDEPTRTPPSLAHQPTMVFTKRQHALQELLSSEKAYATDLALIRDVHIPLALGQTAPLSNLPVTPPNSSGSSSRTVSTASSSDSSTASLGPPMTSEDIKIIFGNIAELAELADQFTEELAYAIGSAAVEGGLQDDDYVGAIFTEKAIPRLEKPYKQYITRHPTALQHLQNLPQTPALTAYLSYTQTVASSVSHAWDLASLLIKPVQRLLKYPLLLNAILVETPDAHPDKENLRKAREGIEELARNVNEGRRRAEVVKDVLTSKSVKRPNAPVTVSAGVNLSKVKSLKHGGISAATMRVSHLTEGNSEAAQVEAMQTELKRLDVFAQQFGKNVVDWGKMMSNVMLALRTWALSFGKVIGLSADQGSEAFDAFMEVIKKGLLPLTADLEGAINEMLLKDIARLLSTMNQPLKLLASMNEQEPYHYHLLTMPVSQKNRPPPSLLAASTNYLALRGQLAADLPIYIGYLRRGIDILVRRLAAIQTRFWRDVKEHWAELWEMLRVEGELNAGSDETCAVWLNRWQEVDELVQSLAITKPVPQLQPTPRVYPPQPNYGSPEQFFAYPGYYMPLTPAFGAPPPVLPPQPKERERDRESTKEKHHSKSSKNSAAVNSAAVQSMFAALEPSHSPVHSKKTVNAASTINMLAALNPSGMASGYSVSAPLPLGSHGKDGKRGRGRGSSDASTLASSTQSQASGSGSGSNGRRPSSQDSTHSRQRDPTKLSRRRTQGHGLEEDFAEFVAQHGGVVPSPYEDAQYQYPASASSSRQGITRMKSMPLSKTNSDRASLTQHRRMTEHGMLPLVNGAGYVVDGDRVHYQPPVEEEWEEYRQYQEYQQDTTRHSDRGRDRTTRPTTTNSSKAQPTSNTKASGSSPKRKSKERPTHSRKRSGSVKSITSFFTGSGGNNGNANSSTTQPTDPPPLTASQRDSWASKPAKYICQVVHPCRPPPSVSYYSFPFFTLLEGDLYQVLQEAGHPSIHPNLPLYVDDGEDCLLLCRDGNNVVGWALASFLEPISMDG</sequence>
<dbReference type="Proteomes" id="UP000724874">
    <property type="component" value="Unassembled WGS sequence"/>
</dbReference>
<feature type="region of interest" description="Disordered" evidence="1">
    <location>
        <begin position="798"/>
        <end position="825"/>
    </location>
</feature>
<dbReference type="PANTHER" id="PTHR22834">
    <property type="entry name" value="NUCLEAR FUSION PROTEIN FUS2"/>
    <property type="match status" value="1"/>
</dbReference>
<dbReference type="InterPro" id="IPR027267">
    <property type="entry name" value="AH/BAR_dom_sf"/>
</dbReference>
<comment type="caution">
    <text evidence="3">The sequence shown here is derived from an EMBL/GenBank/DDBJ whole genome shotgun (WGS) entry which is preliminary data.</text>
</comment>
<feature type="region of interest" description="Disordered" evidence="1">
    <location>
        <begin position="705"/>
        <end position="772"/>
    </location>
</feature>
<evidence type="ECO:0000313" key="3">
    <source>
        <dbReference type="EMBL" id="KAF8911579.1"/>
    </source>
</evidence>
<reference evidence="3" key="1">
    <citation type="submission" date="2020-11" db="EMBL/GenBank/DDBJ databases">
        <authorList>
            <consortium name="DOE Joint Genome Institute"/>
            <person name="Ahrendt S."/>
            <person name="Riley R."/>
            <person name="Andreopoulos W."/>
            <person name="LaButti K."/>
            <person name="Pangilinan J."/>
            <person name="Ruiz-duenas F.J."/>
            <person name="Barrasa J.M."/>
            <person name="Sanchez-Garcia M."/>
            <person name="Camarero S."/>
            <person name="Miyauchi S."/>
            <person name="Serrano A."/>
            <person name="Linde D."/>
            <person name="Babiker R."/>
            <person name="Drula E."/>
            <person name="Ayuso-Fernandez I."/>
            <person name="Pacheco R."/>
            <person name="Padilla G."/>
            <person name="Ferreira P."/>
            <person name="Barriuso J."/>
            <person name="Kellner H."/>
            <person name="Castanera R."/>
            <person name="Alfaro M."/>
            <person name="Ramirez L."/>
            <person name="Pisabarro A.G."/>
            <person name="Kuo A."/>
            <person name="Tritt A."/>
            <person name="Lipzen A."/>
            <person name="He G."/>
            <person name="Yan M."/>
            <person name="Ng V."/>
            <person name="Cullen D."/>
            <person name="Martin F."/>
            <person name="Rosso M.-N."/>
            <person name="Henrissat B."/>
            <person name="Hibbett D."/>
            <person name="Martinez A.T."/>
            <person name="Grigoriev I.V."/>
        </authorList>
    </citation>
    <scope>NUCLEOTIDE SEQUENCE</scope>
    <source>
        <strain evidence="3">AH 44721</strain>
    </source>
</reference>
<dbReference type="PROSITE" id="PS50010">
    <property type="entry name" value="DH_2"/>
    <property type="match status" value="1"/>
</dbReference>
<dbReference type="Gene3D" id="1.20.1270.60">
    <property type="entry name" value="Arfaptin homology (AH) domain/BAR domain"/>
    <property type="match status" value="1"/>
</dbReference>
<evidence type="ECO:0000256" key="1">
    <source>
        <dbReference type="SAM" id="MobiDB-lite"/>
    </source>
</evidence>
<name>A0A9P5TUJ8_GYMJU</name>
<dbReference type="InterPro" id="IPR000219">
    <property type="entry name" value="DH_dom"/>
</dbReference>
<protein>
    <recommendedName>
        <fullName evidence="2">DH domain-containing protein</fullName>
    </recommendedName>
</protein>
<dbReference type="EMBL" id="JADNYJ010000004">
    <property type="protein sequence ID" value="KAF8911579.1"/>
    <property type="molecule type" value="Genomic_DNA"/>
</dbReference>
<evidence type="ECO:0000313" key="4">
    <source>
        <dbReference type="Proteomes" id="UP000724874"/>
    </source>
</evidence>
<dbReference type="InterPro" id="IPR051492">
    <property type="entry name" value="Dynamin-Rho_GEF"/>
</dbReference>
<feature type="compositionally biased region" description="Basic residues" evidence="1">
    <location>
        <begin position="913"/>
        <end position="929"/>
    </location>
</feature>
<dbReference type="GO" id="GO:0005737">
    <property type="term" value="C:cytoplasm"/>
    <property type="evidence" value="ECO:0007669"/>
    <property type="project" value="TreeGrafter"/>
</dbReference>
<feature type="compositionally biased region" description="Basic and acidic residues" evidence="1">
    <location>
        <begin position="878"/>
        <end position="890"/>
    </location>
</feature>
<dbReference type="CDD" id="cd00160">
    <property type="entry name" value="RhoGEF"/>
    <property type="match status" value="1"/>
</dbReference>
<evidence type="ECO:0000259" key="2">
    <source>
        <dbReference type="PROSITE" id="PS50010"/>
    </source>
</evidence>
<dbReference type="InterPro" id="IPR035899">
    <property type="entry name" value="DBL_dom_sf"/>
</dbReference>
<organism evidence="3 4">
    <name type="scientific">Gymnopilus junonius</name>
    <name type="common">Spectacular rustgill mushroom</name>
    <name type="synonym">Gymnopilus spectabilis subsp. junonius</name>
    <dbReference type="NCBI Taxonomy" id="109634"/>
    <lineage>
        <taxon>Eukaryota</taxon>
        <taxon>Fungi</taxon>
        <taxon>Dikarya</taxon>
        <taxon>Basidiomycota</taxon>
        <taxon>Agaricomycotina</taxon>
        <taxon>Agaricomycetes</taxon>
        <taxon>Agaricomycetidae</taxon>
        <taxon>Agaricales</taxon>
        <taxon>Agaricineae</taxon>
        <taxon>Hymenogastraceae</taxon>
        <taxon>Gymnopilus</taxon>
    </lineage>
</organism>
<dbReference type="GO" id="GO:0005085">
    <property type="term" value="F:guanyl-nucleotide exchange factor activity"/>
    <property type="evidence" value="ECO:0007669"/>
    <property type="project" value="InterPro"/>
</dbReference>
<feature type="region of interest" description="Disordered" evidence="1">
    <location>
        <begin position="616"/>
        <end position="653"/>
    </location>
</feature>
<feature type="region of interest" description="Disordered" evidence="1">
    <location>
        <begin position="101"/>
        <end position="136"/>
    </location>
</feature>
<feature type="domain" description="DH" evidence="2">
    <location>
        <begin position="66"/>
        <end position="294"/>
    </location>
</feature>
<gene>
    <name evidence="3" type="ORF">CPB84DRAFT_1762280</name>
</gene>
<dbReference type="SMART" id="SM00325">
    <property type="entry name" value="RhoGEF"/>
    <property type="match status" value="1"/>
</dbReference>
<dbReference type="GO" id="GO:0031991">
    <property type="term" value="P:regulation of actomyosin contractile ring contraction"/>
    <property type="evidence" value="ECO:0007669"/>
    <property type="project" value="TreeGrafter"/>
</dbReference>
<feature type="compositionally biased region" description="Low complexity" evidence="1">
    <location>
        <begin position="721"/>
        <end position="750"/>
    </location>
</feature>
<feature type="region of interest" description="Disordered" evidence="1">
    <location>
        <begin position="29"/>
        <end position="58"/>
    </location>
</feature>
<feature type="compositionally biased region" description="Basic and acidic residues" evidence="1">
    <location>
        <begin position="753"/>
        <end position="762"/>
    </location>
</feature>
<dbReference type="Pfam" id="PF00621">
    <property type="entry name" value="RhoGEF"/>
    <property type="match status" value="1"/>
</dbReference>
<dbReference type="AlphaFoldDB" id="A0A9P5TUJ8"/>
<accession>A0A9P5TUJ8</accession>
<feature type="region of interest" description="Disordered" evidence="1">
    <location>
        <begin position="871"/>
        <end position="968"/>
    </location>
</feature>
<proteinExistence type="predicted"/>
<dbReference type="GO" id="GO:0032955">
    <property type="term" value="P:regulation of division septum assembly"/>
    <property type="evidence" value="ECO:0007669"/>
    <property type="project" value="TreeGrafter"/>
</dbReference>
<feature type="compositionally biased region" description="Pro residues" evidence="1">
    <location>
        <begin position="617"/>
        <end position="626"/>
    </location>
</feature>
<dbReference type="OrthoDB" id="10256089at2759"/>
<dbReference type="Gene3D" id="1.20.900.10">
    <property type="entry name" value="Dbl homology (DH) domain"/>
    <property type="match status" value="1"/>
</dbReference>